<accession>A0ABN9SNP6</accession>
<feature type="region of interest" description="Disordered" evidence="1">
    <location>
        <begin position="76"/>
        <end position="95"/>
    </location>
</feature>
<feature type="non-terminal residue" evidence="2">
    <location>
        <position position="1"/>
    </location>
</feature>
<dbReference type="Proteomes" id="UP001189429">
    <property type="component" value="Unassembled WGS sequence"/>
</dbReference>
<name>A0ABN9SNP6_9DINO</name>
<evidence type="ECO:0000256" key="1">
    <source>
        <dbReference type="SAM" id="MobiDB-lite"/>
    </source>
</evidence>
<comment type="caution">
    <text evidence="2">The sequence shown here is derived from an EMBL/GenBank/DDBJ whole genome shotgun (WGS) entry which is preliminary data.</text>
</comment>
<dbReference type="EMBL" id="CAUYUJ010012198">
    <property type="protein sequence ID" value="CAK0833433.1"/>
    <property type="molecule type" value="Genomic_DNA"/>
</dbReference>
<proteinExistence type="predicted"/>
<feature type="compositionally biased region" description="Basic residues" evidence="1">
    <location>
        <begin position="36"/>
        <end position="55"/>
    </location>
</feature>
<reference evidence="2" key="1">
    <citation type="submission" date="2023-10" db="EMBL/GenBank/DDBJ databases">
        <authorList>
            <person name="Chen Y."/>
            <person name="Shah S."/>
            <person name="Dougan E. K."/>
            <person name="Thang M."/>
            <person name="Chan C."/>
        </authorList>
    </citation>
    <scope>NUCLEOTIDE SEQUENCE [LARGE SCALE GENOMIC DNA]</scope>
</reference>
<feature type="region of interest" description="Disordered" evidence="1">
    <location>
        <begin position="105"/>
        <end position="130"/>
    </location>
</feature>
<organism evidence="2 3">
    <name type="scientific">Prorocentrum cordatum</name>
    <dbReference type="NCBI Taxonomy" id="2364126"/>
    <lineage>
        <taxon>Eukaryota</taxon>
        <taxon>Sar</taxon>
        <taxon>Alveolata</taxon>
        <taxon>Dinophyceae</taxon>
        <taxon>Prorocentrales</taxon>
        <taxon>Prorocentraceae</taxon>
        <taxon>Prorocentrum</taxon>
    </lineage>
</organism>
<feature type="compositionally biased region" description="Basic and acidic residues" evidence="1">
    <location>
        <begin position="105"/>
        <end position="118"/>
    </location>
</feature>
<feature type="region of interest" description="Disordered" evidence="1">
    <location>
        <begin position="31"/>
        <end position="62"/>
    </location>
</feature>
<keyword evidence="3" id="KW-1185">Reference proteome</keyword>
<feature type="compositionally biased region" description="Acidic residues" evidence="1">
    <location>
        <begin position="119"/>
        <end position="130"/>
    </location>
</feature>
<sequence length="130" mass="15337">AWQTMADEWKETWAKRVADLQEANNYNATEVAEERRKRRMEQRKLKKATHKKHVRYLPPDEAAKVKAREEQWEASVAKQKAEDMEKAESRKEAFRRQVEEAQKIIENKRKEKQQRAAEADEAADDELSAA</sequence>
<evidence type="ECO:0008006" key="4">
    <source>
        <dbReference type="Google" id="ProtNLM"/>
    </source>
</evidence>
<protein>
    <recommendedName>
        <fullName evidence="4">Ribosome biogenesis protein NOP53</fullName>
    </recommendedName>
</protein>
<evidence type="ECO:0000313" key="2">
    <source>
        <dbReference type="EMBL" id="CAK0833433.1"/>
    </source>
</evidence>
<evidence type="ECO:0000313" key="3">
    <source>
        <dbReference type="Proteomes" id="UP001189429"/>
    </source>
</evidence>
<gene>
    <name evidence="2" type="ORF">PCOR1329_LOCUS31144</name>
</gene>
<feature type="compositionally biased region" description="Basic and acidic residues" evidence="1">
    <location>
        <begin position="79"/>
        <end position="95"/>
    </location>
</feature>